<dbReference type="EMBL" id="CALSDN010000003">
    <property type="protein sequence ID" value="CAH6719950.1"/>
    <property type="molecule type" value="Genomic_DNA"/>
</dbReference>
<evidence type="ECO:0000313" key="2">
    <source>
        <dbReference type="Proteomes" id="UP001152531"/>
    </source>
</evidence>
<organism evidence="1 2">
    <name type="scientific">[Candida] jaroonii</name>
    <dbReference type="NCBI Taxonomy" id="467808"/>
    <lineage>
        <taxon>Eukaryota</taxon>
        <taxon>Fungi</taxon>
        <taxon>Dikarya</taxon>
        <taxon>Ascomycota</taxon>
        <taxon>Saccharomycotina</taxon>
        <taxon>Pichiomycetes</taxon>
        <taxon>Debaryomycetaceae</taxon>
        <taxon>Yamadazyma</taxon>
    </lineage>
</organism>
<name>A0ACA9Y5C8_9ASCO</name>
<accession>A0ACA9Y5C8</accession>
<comment type="caution">
    <text evidence="1">The sequence shown here is derived from an EMBL/GenBank/DDBJ whole genome shotgun (WGS) entry which is preliminary data.</text>
</comment>
<proteinExistence type="predicted"/>
<gene>
    <name evidence="1" type="ORF">CLIB1444_03S01090</name>
</gene>
<reference evidence="1" key="1">
    <citation type="submission" date="2022-06" db="EMBL/GenBank/DDBJ databases">
        <authorList>
            <person name="Legras J.-L."/>
            <person name="Devillers H."/>
            <person name="Grondin C."/>
        </authorList>
    </citation>
    <scope>NUCLEOTIDE SEQUENCE</scope>
    <source>
        <strain evidence="1">CLIB 1444</strain>
    </source>
</reference>
<evidence type="ECO:0000313" key="1">
    <source>
        <dbReference type="EMBL" id="CAH6719950.1"/>
    </source>
</evidence>
<keyword evidence="2" id="KW-1185">Reference proteome</keyword>
<protein>
    <submittedName>
        <fullName evidence="1">Mediator of RNA polymerase II transcription subunit 17</fullName>
    </submittedName>
</protein>
<sequence length="518" mass="59685">MSFINLLVDEGLFGEKDPFIQNEDDYSIAEIIPKILQKRSFLDLTETSLKEPEVVEEKEELKDEKINELKNELTKNINLALNETSLSLDLVSLLLSSSKPNLSKATISPFLSKTVPLGSLNSNKLHNTQEHTEDNSLIGQGWRHESINKIQKLLKDKSMELKQSFEKDKKYWSMINEIINNNEILIKLRDPVNNQKAIGVKYGYGDSGSNYSDKGIAVLRRDETGGILFHPLINKDHKFVRVKILTKKDNDFVITGESTFKNKFSDDLTGQIEMSRFFIFEDDLFYNLLREARVLISYNVQLVSNKILIDIGDELIEIESVNYDKEDTDDMEVELETKENDHKCDLILNFLKIMLCGYYKYNLNLKQKIPTNFTKFKQNNSHPLLLRALLGTINHELNFKKITTIINDKIESYKMGQLEVKKFDNINDTSNAFIKSIEKPVSTFELVLNNKGKYLKISLSLTCGEILVNLIVKVNIIRFDNYEDMKSNENGGNVLMLVFNDIDEVDQCLDWSIKNFVE</sequence>
<dbReference type="Proteomes" id="UP001152531">
    <property type="component" value="Unassembled WGS sequence"/>
</dbReference>